<proteinExistence type="predicted"/>
<name>A0A928V4Y9_9GAMM</name>
<organism evidence="1 2">
    <name type="scientific">Cellvibrio polysaccharolyticus</name>
    <dbReference type="NCBI Taxonomy" id="2082724"/>
    <lineage>
        <taxon>Bacteria</taxon>
        <taxon>Pseudomonadati</taxon>
        <taxon>Pseudomonadota</taxon>
        <taxon>Gammaproteobacteria</taxon>
        <taxon>Cellvibrionales</taxon>
        <taxon>Cellvibrionaceae</taxon>
        <taxon>Cellvibrio</taxon>
    </lineage>
</organism>
<sequence>MLDIILFEDPCNFLKFLGFVPLVNRSKKAESLNIAGFHCTCNRFSSKDCRATRAAILGRYGRFDGKKENSLQILRMG</sequence>
<gene>
    <name evidence="1" type="ORF">C4F51_16905</name>
</gene>
<evidence type="ECO:0000313" key="1">
    <source>
        <dbReference type="EMBL" id="MBE8718855.1"/>
    </source>
</evidence>
<reference evidence="1" key="1">
    <citation type="submission" date="2018-07" db="EMBL/GenBank/DDBJ databases">
        <title>Genome assembly of strain Ka43.</title>
        <authorList>
            <person name="Kukolya J."/>
            <person name="Nagy I."/>
            <person name="Horvath B."/>
            <person name="Toth A."/>
        </authorList>
    </citation>
    <scope>NUCLEOTIDE SEQUENCE</scope>
    <source>
        <strain evidence="1">KB43</strain>
    </source>
</reference>
<dbReference type="EMBL" id="PRDL01000001">
    <property type="protein sequence ID" value="MBE8718855.1"/>
    <property type="molecule type" value="Genomic_DNA"/>
</dbReference>
<dbReference type="AlphaFoldDB" id="A0A928V4Y9"/>
<protein>
    <submittedName>
        <fullName evidence="1">Uncharacterized protein</fullName>
    </submittedName>
</protein>
<dbReference type="Proteomes" id="UP000652567">
    <property type="component" value="Unassembled WGS sequence"/>
</dbReference>
<keyword evidence="2" id="KW-1185">Reference proteome</keyword>
<accession>A0A928V4Y9</accession>
<comment type="caution">
    <text evidence="1">The sequence shown here is derived from an EMBL/GenBank/DDBJ whole genome shotgun (WGS) entry which is preliminary data.</text>
</comment>
<evidence type="ECO:0000313" key="2">
    <source>
        <dbReference type="Proteomes" id="UP000652567"/>
    </source>
</evidence>